<reference evidence="2" key="2">
    <citation type="submission" date="2021-04" db="EMBL/GenBank/DDBJ databases">
        <authorList>
            <person name="Podell S."/>
        </authorList>
    </citation>
    <scope>NUCLEOTIDE SEQUENCE</scope>
    <source>
        <strain evidence="2">Hildebrandi</strain>
    </source>
</reference>
<accession>A0A9K3LWC5</accession>
<dbReference type="Proteomes" id="UP000693970">
    <property type="component" value="Unassembled WGS sequence"/>
</dbReference>
<dbReference type="EMBL" id="JAGRRH010000006">
    <property type="protein sequence ID" value="KAG7369015.1"/>
    <property type="molecule type" value="Genomic_DNA"/>
</dbReference>
<reference evidence="2" key="1">
    <citation type="journal article" date="2021" name="Sci. Rep.">
        <title>Diploid genomic architecture of Nitzschia inconspicua, an elite biomass production diatom.</title>
        <authorList>
            <person name="Oliver A."/>
            <person name="Podell S."/>
            <person name="Pinowska A."/>
            <person name="Traller J.C."/>
            <person name="Smith S.R."/>
            <person name="McClure R."/>
            <person name="Beliaev A."/>
            <person name="Bohutskyi P."/>
            <person name="Hill E.A."/>
            <person name="Rabines A."/>
            <person name="Zheng H."/>
            <person name="Allen L.Z."/>
            <person name="Kuo A."/>
            <person name="Grigoriev I.V."/>
            <person name="Allen A.E."/>
            <person name="Hazlebeck D."/>
            <person name="Allen E.E."/>
        </authorList>
    </citation>
    <scope>NUCLEOTIDE SEQUENCE</scope>
    <source>
        <strain evidence="2">Hildebrandi</strain>
    </source>
</reference>
<keyword evidence="3" id="KW-1185">Reference proteome</keyword>
<gene>
    <name evidence="2" type="ORF">IV203_031758</name>
</gene>
<evidence type="ECO:0000313" key="2">
    <source>
        <dbReference type="EMBL" id="KAG7369015.1"/>
    </source>
</evidence>
<evidence type="ECO:0000256" key="1">
    <source>
        <dbReference type="SAM" id="MobiDB-lite"/>
    </source>
</evidence>
<comment type="caution">
    <text evidence="2">The sequence shown here is derived from an EMBL/GenBank/DDBJ whole genome shotgun (WGS) entry which is preliminary data.</text>
</comment>
<feature type="region of interest" description="Disordered" evidence="1">
    <location>
        <begin position="1"/>
        <end position="27"/>
    </location>
</feature>
<protein>
    <submittedName>
        <fullName evidence="2">Uncharacterized protein</fullName>
    </submittedName>
</protein>
<feature type="compositionally biased region" description="Low complexity" evidence="1">
    <location>
        <begin position="1"/>
        <end position="18"/>
    </location>
</feature>
<organism evidence="2 3">
    <name type="scientific">Nitzschia inconspicua</name>
    <dbReference type="NCBI Taxonomy" id="303405"/>
    <lineage>
        <taxon>Eukaryota</taxon>
        <taxon>Sar</taxon>
        <taxon>Stramenopiles</taxon>
        <taxon>Ochrophyta</taxon>
        <taxon>Bacillariophyta</taxon>
        <taxon>Bacillariophyceae</taxon>
        <taxon>Bacillariophycidae</taxon>
        <taxon>Bacillariales</taxon>
        <taxon>Bacillariaceae</taxon>
        <taxon>Nitzschia</taxon>
    </lineage>
</organism>
<proteinExistence type="predicted"/>
<name>A0A9K3LWC5_9STRA</name>
<evidence type="ECO:0000313" key="3">
    <source>
        <dbReference type="Proteomes" id="UP000693970"/>
    </source>
</evidence>
<sequence>MTFTSAANSPGSSSNPRRSGLDRLFEGTTSPSAKAYNDIFGNDSSTVDTNLVTLCTFPATTGSEEPNNGLIHKVLYKGDEVWRVEPQKMALTLLENEDRDRLHKHFTSNCRYESTCLMIQDSQQLEFTVESILSPVASEREVEDEISAAPTSVWCNTSNGCHDAVLSTTHPELGVVIFRESRKISVESLIRASAEAYQRLSAAVPEREAQVIEYCVPGAQHVQGVTDTETSNASEYDEVDIGHDEQAGNRQGFDTVGVVKTSVSMTSDSSSVYLNQEDDELSAQQQEMVRAFGGVGCFVNVA</sequence>
<dbReference type="AlphaFoldDB" id="A0A9K3LWC5"/>